<feature type="transmembrane region" description="Helical" evidence="2">
    <location>
        <begin position="123"/>
        <end position="141"/>
    </location>
</feature>
<evidence type="ECO:0000256" key="2">
    <source>
        <dbReference type="SAM" id="Phobius"/>
    </source>
</evidence>
<dbReference type="EMBL" id="AHAE01000079">
    <property type="protein sequence ID" value="EJZ81382.1"/>
    <property type="molecule type" value="Genomic_DNA"/>
</dbReference>
<dbReference type="AlphaFoldDB" id="I7L9T1"/>
<dbReference type="Proteomes" id="UP000006078">
    <property type="component" value="Unassembled WGS sequence"/>
</dbReference>
<protein>
    <submittedName>
        <fullName evidence="3">Putative membrane protein</fullName>
    </submittedName>
</protein>
<reference evidence="4 5" key="2">
    <citation type="submission" date="2012-08" db="EMBL/GenBank/DDBJ databases">
        <title>The Genome Sequence of Turicella otitidis ATCC 51513.</title>
        <authorList>
            <consortium name="The Broad Institute Genome Sequencing Platform"/>
            <person name="Earl A."/>
            <person name="Ward D."/>
            <person name="Feldgarden M."/>
            <person name="Gevers D."/>
            <person name="Huys G."/>
            <person name="Walker B."/>
            <person name="Young S.K."/>
            <person name="Zeng Q."/>
            <person name="Gargeya S."/>
            <person name="Fitzgerald M."/>
            <person name="Haas B."/>
            <person name="Abouelleil A."/>
            <person name="Alvarado L."/>
            <person name="Arachchi H.M."/>
            <person name="Berlin A.M."/>
            <person name="Chapman S.B."/>
            <person name="Goldberg J."/>
            <person name="Griggs A."/>
            <person name="Gujja S."/>
            <person name="Hansen M."/>
            <person name="Howarth C."/>
            <person name="Imamovic A."/>
            <person name="Larimer J."/>
            <person name="McCowen C."/>
            <person name="Montmayeur A."/>
            <person name="Murphy C."/>
            <person name="Neiman D."/>
            <person name="Pearson M."/>
            <person name="Priest M."/>
            <person name="Roberts A."/>
            <person name="Saif S."/>
            <person name="Shea T."/>
            <person name="Sisk P."/>
            <person name="Sykes S."/>
            <person name="Wortman J."/>
            <person name="Nusbaum C."/>
            <person name="Birren B."/>
        </authorList>
    </citation>
    <scope>NUCLEOTIDE SEQUENCE [LARGE SCALE GENOMIC DNA]</scope>
    <source>
        <strain evidence="4 5">ATCC 51513</strain>
    </source>
</reference>
<dbReference type="EMBL" id="CAJZ01000194">
    <property type="protein sequence ID" value="CCI84037.1"/>
    <property type="molecule type" value="Genomic_DNA"/>
</dbReference>
<dbReference type="Proteomes" id="UP000011016">
    <property type="component" value="Unassembled WGS sequence"/>
</dbReference>
<evidence type="ECO:0000313" key="6">
    <source>
        <dbReference type="Proteomes" id="UP000011016"/>
    </source>
</evidence>
<keyword evidence="5" id="KW-1185">Reference proteome</keyword>
<evidence type="ECO:0000313" key="4">
    <source>
        <dbReference type="EMBL" id="EJZ81382.1"/>
    </source>
</evidence>
<name>I7L9T1_9CORY</name>
<evidence type="ECO:0000313" key="3">
    <source>
        <dbReference type="EMBL" id="CCI84037.1"/>
    </source>
</evidence>
<evidence type="ECO:0000313" key="5">
    <source>
        <dbReference type="Proteomes" id="UP000006078"/>
    </source>
</evidence>
<feature type="compositionally biased region" description="Basic and acidic residues" evidence="1">
    <location>
        <begin position="1"/>
        <end position="19"/>
    </location>
</feature>
<dbReference type="RefSeq" id="WP_004601582.1">
    <property type="nucleotide sequence ID" value="NZ_HF541868.1"/>
</dbReference>
<organism evidence="3 6">
    <name type="scientific">Corynebacterium otitidis ATCC 51513</name>
    <dbReference type="NCBI Taxonomy" id="883169"/>
    <lineage>
        <taxon>Bacteria</taxon>
        <taxon>Bacillati</taxon>
        <taxon>Actinomycetota</taxon>
        <taxon>Actinomycetes</taxon>
        <taxon>Mycobacteriales</taxon>
        <taxon>Corynebacteriaceae</taxon>
        <taxon>Corynebacterium</taxon>
    </lineage>
</organism>
<evidence type="ECO:0000256" key="1">
    <source>
        <dbReference type="SAM" id="MobiDB-lite"/>
    </source>
</evidence>
<proteinExistence type="predicted"/>
<dbReference type="HOGENOM" id="CLU_117103_1_0_11"/>
<gene>
    <name evidence="3" type="ORF">BN46_1315</name>
    <name evidence="4" type="ORF">HMPREF9719_01692</name>
</gene>
<comment type="caution">
    <text evidence="3">The sequence shown here is derived from an EMBL/GenBank/DDBJ whole genome shotgun (WGS) entry which is preliminary data.</text>
</comment>
<sequence>MSTNDEHRTATRPARREQSPIDGTVAGRAAQAAAVAASIAKHDYVDSWLGRLGVDAGITAAVVAYTYYLDRGRAQDAYAQLSEFLDEARSATGYPEAAAAALDATPDSGLTERLRGLTRAQRIATVLGALIASAGLNWLGARAQRALAGWLNKRGVKRPHTLLGVAAGAGLFAILEVGQRVNRAKGTDGEPR</sequence>
<keyword evidence="2" id="KW-0472">Membrane</keyword>
<feature type="region of interest" description="Disordered" evidence="1">
    <location>
        <begin position="1"/>
        <end position="22"/>
    </location>
</feature>
<keyword evidence="2" id="KW-0812">Transmembrane</keyword>
<dbReference type="STRING" id="29321.AAV33_09320"/>
<accession>I7L9T1</accession>
<keyword evidence="2" id="KW-1133">Transmembrane helix</keyword>
<feature type="transmembrane region" description="Helical" evidence="2">
    <location>
        <begin position="161"/>
        <end position="178"/>
    </location>
</feature>
<reference evidence="3 6" key="1">
    <citation type="journal article" date="2012" name="J. Bacteriol.">
        <title>Draft Genome Sequence of Turicella otitidis ATCC 51513, Isolated from Middle Ear Fluid from a Child with Otitis Media.</title>
        <authorList>
            <person name="Brinkrolf K."/>
            <person name="Schneider J."/>
            <person name="Knecht M."/>
            <person name="Ruckert C."/>
            <person name="Tauch A."/>
        </authorList>
    </citation>
    <scope>NUCLEOTIDE SEQUENCE [LARGE SCALE GENOMIC DNA]</scope>
    <source>
        <strain evidence="3 6">ATCC 51513</strain>
    </source>
</reference>